<gene>
    <name evidence="2" type="ORF">B0T26DRAFT_758090</name>
</gene>
<accession>A0AA40EAK1</accession>
<evidence type="ECO:0000313" key="3">
    <source>
        <dbReference type="Proteomes" id="UP001172101"/>
    </source>
</evidence>
<name>A0AA40EAK1_9PEZI</name>
<evidence type="ECO:0000256" key="1">
    <source>
        <dbReference type="SAM" id="MobiDB-lite"/>
    </source>
</evidence>
<reference evidence="2" key="1">
    <citation type="submission" date="2023-06" db="EMBL/GenBank/DDBJ databases">
        <title>Genome-scale phylogeny and comparative genomics of the fungal order Sordariales.</title>
        <authorList>
            <consortium name="Lawrence Berkeley National Laboratory"/>
            <person name="Hensen N."/>
            <person name="Bonometti L."/>
            <person name="Westerberg I."/>
            <person name="Brannstrom I.O."/>
            <person name="Guillou S."/>
            <person name="Cros-Aarteil S."/>
            <person name="Calhoun S."/>
            <person name="Haridas S."/>
            <person name="Kuo A."/>
            <person name="Mondo S."/>
            <person name="Pangilinan J."/>
            <person name="Riley R."/>
            <person name="LaButti K."/>
            <person name="Andreopoulos B."/>
            <person name="Lipzen A."/>
            <person name="Chen C."/>
            <person name="Yanf M."/>
            <person name="Daum C."/>
            <person name="Ng V."/>
            <person name="Clum A."/>
            <person name="Steindorff A."/>
            <person name="Ohm R."/>
            <person name="Martin F."/>
            <person name="Silar P."/>
            <person name="Natvig D."/>
            <person name="Lalanne C."/>
            <person name="Gautier V."/>
            <person name="Ament-velasquez S.L."/>
            <person name="Kruys A."/>
            <person name="Hutchinson M.I."/>
            <person name="Powell A.J."/>
            <person name="Barry K."/>
            <person name="Miller A.N."/>
            <person name="Grigoriev I.V."/>
            <person name="Debuchy R."/>
            <person name="Gladieux P."/>
            <person name="Thoren M.H."/>
            <person name="Johannesson H."/>
        </authorList>
    </citation>
    <scope>NUCLEOTIDE SEQUENCE</scope>
    <source>
        <strain evidence="2">SMH2392-1A</strain>
    </source>
</reference>
<feature type="compositionally biased region" description="Basic and acidic residues" evidence="1">
    <location>
        <begin position="207"/>
        <end position="217"/>
    </location>
</feature>
<dbReference type="Proteomes" id="UP001172101">
    <property type="component" value="Unassembled WGS sequence"/>
</dbReference>
<organism evidence="2 3">
    <name type="scientific">Lasiosphaeria miniovina</name>
    <dbReference type="NCBI Taxonomy" id="1954250"/>
    <lineage>
        <taxon>Eukaryota</taxon>
        <taxon>Fungi</taxon>
        <taxon>Dikarya</taxon>
        <taxon>Ascomycota</taxon>
        <taxon>Pezizomycotina</taxon>
        <taxon>Sordariomycetes</taxon>
        <taxon>Sordariomycetidae</taxon>
        <taxon>Sordariales</taxon>
        <taxon>Lasiosphaeriaceae</taxon>
        <taxon>Lasiosphaeria</taxon>
    </lineage>
</organism>
<feature type="non-terminal residue" evidence="2">
    <location>
        <position position="264"/>
    </location>
</feature>
<feature type="region of interest" description="Disordered" evidence="1">
    <location>
        <begin position="196"/>
        <end position="217"/>
    </location>
</feature>
<keyword evidence="3" id="KW-1185">Reference proteome</keyword>
<protein>
    <submittedName>
        <fullName evidence="2">Uncharacterized protein</fullName>
    </submittedName>
</protein>
<evidence type="ECO:0000313" key="2">
    <source>
        <dbReference type="EMBL" id="KAK0732890.1"/>
    </source>
</evidence>
<dbReference type="AlphaFoldDB" id="A0AA40EAK1"/>
<feature type="non-terminal residue" evidence="2">
    <location>
        <position position="1"/>
    </location>
</feature>
<comment type="caution">
    <text evidence="2">The sequence shown here is derived from an EMBL/GenBank/DDBJ whole genome shotgun (WGS) entry which is preliminary data.</text>
</comment>
<dbReference type="EMBL" id="JAUIRO010000001">
    <property type="protein sequence ID" value="KAK0732890.1"/>
    <property type="molecule type" value="Genomic_DNA"/>
</dbReference>
<sequence length="264" mass="28502">LPVDYKPLPTDRNFLFNSKHSAVVNALIDAKTPKLVRVVNPSRGTMTIPKHFHVGEINENTNSGYFATTWGKAMKVLTAAIVAASLFSPAAASAAAVTSVQPLVNSAFHALNSGFPIMDSVPTVGVNMTDICFHAPPVSSKFEMTDLIRGLATGNISLDTPPYLPNSANITPSGITGIPISDFVYNIIEPTTAPIPVEQPSVPVEPDPDKAESLPPSIEKHSTLGLKMSDDLPEMIIEERVRIHDADKAWEKELKKVVKEFPKL</sequence>
<proteinExistence type="predicted"/>
<dbReference type="GeneID" id="85329624"/>
<dbReference type="RefSeq" id="XP_060301767.1">
    <property type="nucleotide sequence ID" value="XM_060446354.1"/>
</dbReference>